<evidence type="ECO:0000313" key="1">
    <source>
        <dbReference type="EMBL" id="MFC3100666.1"/>
    </source>
</evidence>
<protein>
    <submittedName>
        <fullName evidence="1">Terminase</fullName>
    </submittedName>
</protein>
<organism evidence="1 2">
    <name type="scientific">Alteraurantiacibacter lauratis</name>
    <dbReference type="NCBI Taxonomy" id="2054627"/>
    <lineage>
        <taxon>Bacteria</taxon>
        <taxon>Pseudomonadati</taxon>
        <taxon>Pseudomonadota</taxon>
        <taxon>Alphaproteobacteria</taxon>
        <taxon>Sphingomonadales</taxon>
        <taxon>Erythrobacteraceae</taxon>
        <taxon>Alteraurantiacibacter</taxon>
    </lineage>
</organism>
<keyword evidence="2" id="KW-1185">Reference proteome</keyword>
<reference evidence="2" key="1">
    <citation type="journal article" date="2019" name="Int. J. Syst. Evol. Microbiol.">
        <title>The Global Catalogue of Microorganisms (GCM) 10K type strain sequencing project: providing services to taxonomists for standard genome sequencing and annotation.</title>
        <authorList>
            <consortium name="The Broad Institute Genomics Platform"/>
            <consortium name="The Broad Institute Genome Sequencing Center for Infectious Disease"/>
            <person name="Wu L."/>
            <person name="Ma J."/>
        </authorList>
    </citation>
    <scope>NUCLEOTIDE SEQUENCE [LARGE SCALE GENOMIC DNA]</scope>
    <source>
        <strain evidence="2">KCTC 52606</strain>
    </source>
</reference>
<sequence>MIEAITPTPYQSTLLSVPEKWNLLLAGGRGGGKSMGALLVVLRHVEKYGSQARPLIVRETHKAVTELEEQLDGLLTAAYGKGVRHNRAEHTFRLPNGAIVECGQLDGPNAYKKFQGRSFTLLVIDEFGLVRDRRWVDLLKSNLRAPEGIPLREVRTANPGGPLHALIHQNYIAKSVAWHPYEVDGEVWVNCPSTLIDNPHLDHADYERRLRAACGNDEELFRAWVNGDWNIARGAYFGSALDERVHMLPVAWPYPVDRKAWRPFIAMDWGSSAPSVTYVCLKAPGDVGPFPKDSLILLDELATVDPNDPNLGLGWPPGKLAEAIHEMCGRWGVHPHGVGDDAKGLEDTLLNVLQRHGINLQRPRKERVAGWAAMRERLFNAKERNGRPGMWITGRCRYFWQTVPFLERDPSRPEDVMTDGPDHAADAARYAVMHANVRWGTSRVASGHY</sequence>
<comment type="caution">
    <text evidence="1">The sequence shown here is derived from an EMBL/GenBank/DDBJ whole genome shotgun (WGS) entry which is preliminary data.</text>
</comment>
<gene>
    <name evidence="1" type="ORF">ACFODK_07190</name>
</gene>
<dbReference type="Gene3D" id="3.40.50.300">
    <property type="entry name" value="P-loop containing nucleotide triphosphate hydrolases"/>
    <property type="match status" value="1"/>
</dbReference>
<accession>A0ABV7EGH8</accession>
<dbReference type="RefSeq" id="WP_336920607.1">
    <property type="nucleotide sequence ID" value="NZ_JBANRN010000021.1"/>
</dbReference>
<dbReference type="EMBL" id="JBHRSU010000023">
    <property type="protein sequence ID" value="MFC3100666.1"/>
    <property type="molecule type" value="Genomic_DNA"/>
</dbReference>
<evidence type="ECO:0000313" key="2">
    <source>
        <dbReference type="Proteomes" id="UP001595378"/>
    </source>
</evidence>
<dbReference type="Proteomes" id="UP001595378">
    <property type="component" value="Unassembled WGS sequence"/>
</dbReference>
<proteinExistence type="predicted"/>
<name>A0ABV7EGH8_9SPHN</name>
<dbReference type="InterPro" id="IPR027417">
    <property type="entry name" value="P-loop_NTPase"/>
</dbReference>
<dbReference type="Gene3D" id="3.30.420.280">
    <property type="match status" value="1"/>
</dbReference>
<dbReference type="SUPFAM" id="SSF52540">
    <property type="entry name" value="P-loop containing nucleoside triphosphate hydrolases"/>
    <property type="match status" value="1"/>
</dbReference>